<feature type="compositionally biased region" description="Basic and acidic residues" evidence="1">
    <location>
        <begin position="41"/>
        <end position="65"/>
    </location>
</feature>
<dbReference type="Proteomes" id="UP000800082">
    <property type="component" value="Unassembled WGS sequence"/>
</dbReference>
<proteinExistence type="predicted"/>
<organism evidence="2 3">
    <name type="scientific">Didymella exigua CBS 183.55</name>
    <dbReference type="NCBI Taxonomy" id="1150837"/>
    <lineage>
        <taxon>Eukaryota</taxon>
        <taxon>Fungi</taxon>
        <taxon>Dikarya</taxon>
        <taxon>Ascomycota</taxon>
        <taxon>Pezizomycotina</taxon>
        <taxon>Dothideomycetes</taxon>
        <taxon>Pleosporomycetidae</taxon>
        <taxon>Pleosporales</taxon>
        <taxon>Pleosporineae</taxon>
        <taxon>Didymellaceae</taxon>
        <taxon>Didymella</taxon>
    </lineage>
</organism>
<name>A0A6A5RMM5_9PLEO</name>
<feature type="compositionally biased region" description="Basic and acidic residues" evidence="1">
    <location>
        <begin position="325"/>
        <end position="335"/>
    </location>
</feature>
<accession>A0A6A5RMM5</accession>
<feature type="compositionally biased region" description="Polar residues" evidence="1">
    <location>
        <begin position="338"/>
        <end position="354"/>
    </location>
</feature>
<feature type="region of interest" description="Disordered" evidence="1">
    <location>
        <begin position="192"/>
        <end position="239"/>
    </location>
</feature>
<dbReference type="GeneID" id="54355618"/>
<sequence length="684" mass="74660">MTLNKSTGLYTVPSHHLHGAGPTPRPSFNSMDFTINSPEPPKPKCDHDRPRKDSQITSTRQEDVAKKRKKKLSMATQDVQEKNSRTPAASTPLIKVTPATASTKGKKRKRANEGRAPQRRSSDHAVSFVGENMIQNVQSSVKAAREVFSNPPVTAQREDEPSKKKAKKDKANRKSIDTVDFDLIAKETHHIAKKAKKEKKAKRHSTGNVRARPPIPVPVTRSSPPIVSSPPKKTPVPLPPNAFSHRANASKVKRIGSRDASFLVAETPESQLPKTPVNLSDSPIPFKLTDAIKAKGSKKSKKVVKLSPPTPVLSEAPSSAPPALDKNHKLQRKPDGTVSLTASNLLKYATTTQRLSDEAKPRPRPFSRAASTAGSTTSAGTTPSIRDLFARVGKPYSRSGAETDPFVAPEARKKVRRETHEEASAQEFTERYKAAQKSVNFSDELEYVASFLSWRKANDAVGPLPCLGIKASGCSTKKENILRLTRSDPLNPLKVVVTTEADQAALEDAKQRALIAETLVAAAVKARVPVPIGKVEGVWKLFCPPYSDAHVDKYGYGRRTLSIFSMAGSDSPTSYTARLSIPPRSMLYSIRAFEVPPHAGFRSTVVRTSVEGYKMEVVFLGNGYLVLRVDLRLLLSGKEGRTSGGKAVAMEFVGVHESAVVWEESEDELEVVGRKLFAKYDGKA</sequence>
<evidence type="ECO:0000256" key="1">
    <source>
        <dbReference type="SAM" id="MobiDB-lite"/>
    </source>
</evidence>
<dbReference type="RefSeq" id="XP_033449909.1">
    <property type="nucleotide sequence ID" value="XM_033597951.1"/>
</dbReference>
<dbReference type="EMBL" id="ML978965">
    <property type="protein sequence ID" value="KAF1929661.1"/>
    <property type="molecule type" value="Genomic_DNA"/>
</dbReference>
<feature type="compositionally biased region" description="Basic residues" evidence="1">
    <location>
        <begin position="192"/>
        <end position="205"/>
    </location>
</feature>
<reference evidence="2" key="1">
    <citation type="journal article" date="2020" name="Stud. Mycol.">
        <title>101 Dothideomycetes genomes: a test case for predicting lifestyles and emergence of pathogens.</title>
        <authorList>
            <person name="Haridas S."/>
            <person name="Albert R."/>
            <person name="Binder M."/>
            <person name="Bloem J."/>
            <person name="Labutti K."/>
            <person name="Salamov A."/>
            <person name="Andreopoulos B."/>
            <person name="Baker S."/>
            <person name="Barry K."/>
            <person name="Bills G."/>
            <person name="Bluhm B."/>
            <person name="Cannon C."/>
            <person name="Castanera R."/>
            <person name="Culley D."/>
            <person name="Daum C."/>
            <person name="Ezra D."/>
            <person name="Gonzalez J."/>
            <person name="Henrissat B."/>
            <person name="Kuo A."/>
            <person name="Liang C."/>
            <person name="Lipzen A."/>
            <person name="Lutzoni F."/>
            <person name="Magnuson J."/>
            <person name="Mondo S."/>
            <person name="Nolan M."/>
            <person name="Ohm R."/>
            <person name="Pangilinan J."/>
            <person name="Park H.-J."/>
            <person name="Ramirez L."/>
            <person name="Alfaro M."/>
            <person name="Sun H."/>
            <person name="Tritt A."/>
            <person name="Yoshinaga Y."/>
            <person name="Zwiers L.-H."/>
            <person name="Turgeon B."/>
            <person name="Goodwin S."/>
            <person name="Spatafora J."/>
            <person name="Crous P."/>
            <person name="Grigoriev I."/>
        </authorList>
    </citation>
    <scope>NUCLEOTIDE SEQUENCE</scope>
    <source>
        <strain evidence="2">CBS 183.55</strain>
    </source>
</reference>
<feature type="region of interest" description="Disordered" evidence="1">
    <location>
        <begin position="1"/>
        <end position="124"/>
    </location>
</feature>
<evidence type="ECO:0000313" key="2">
    <source>
        <dbReference type="EMBL" id="KAF1929661.1"/>
    </source>
</evidence>
<feature type="region of interest" description="Disordered" evidence="1">
    <location>
        <begin position="297"/>
        <end position="386"/>
    </location>
</feature>
<dbReference type="AlphaFoldDB" id="A0A6A5RMM5"/>
<dbReference type="OrthoDB" id="3685818at2759"/>
<evidence type="ECO:0000313" key="3">
    <source>
        <dbReference type="Proteomes" id="UP000800082"/>
    </source>
</evidence>
<feature type="compositionally biased region" description="Low complexity" evidence="1">
    <location>
        <begin position="369"/>
        <end position="382"/>
    </location>
</feature>
<protein>
    <submittedName>
        <fullName evidence="2">Uncharacterized protein</fullName>
    </submittedName>
</protein>
<feature type="compositionally biased region" description="Polar residues" evidence="1">
    <location>
        <begin position="26"/>
        <end position="37"/>
    </location>
</feature>
<feature type="region of interest" description="Disordered" evidence="1">
    <location>
        <begin position="149"/>
        <end position="173"/>
    </location>
</feature>
<gene>
    <name evidence="2" type="ORF">M421DRAFT_91491</name>
</gene>
<keyword evidence="3" id="KW-1185">Reference proteome</keyword>
<feature type="compositionally biased region" description="Low complexity" evidence="1">
    <location>
        <begin position="218"/>
        <end position="231"/>
    </location>
</feature>